<dbReference type="GO" id="GO:0003677">
    <property type="term" value="F:DNA binding"/>
    <property type="evidence" value="ECO:0007669"/>
    <property type="project" value="InterPro"/>
</dbReference>
<dbReference type="GO" id="GO:0005737">
    <property type="term" value="C:cytoplasm"/>
    <property type="evidence" value="ECO:0007669"/>
    <property type="project" value="TreeGrafter"/>
</dbReference>
<dbReference type="SUPFAM" id="SSF52540">
    <property type="entry name" value="P-loop containing nucleoside triphosphate hydrolases"/>
    <property type="match status" value="1"/>
</dbReference>
<sequence length="935" mass="98607">MSTPVWEGRLRRTLVSETAEPVLVLAAGAAGTGKSHLVRRLAALPEAAHAEVRTWVCGEERAVPELAGDGPVLLLVDDLHRADAAEIGALRRLLERSRPPLATVLLYRPEELPRPGLPLGTPPVRYPRELLALEHRVAPWTVEQVQRVAATALGERCAPEAAERLHAQSGGVAQVVVDLLAVLREHDLPRYTAADVDSAGVPVRLAELALGRAASLPASQTAVVWAAAVLDEPATREELLTVAAGAVPRRPPGGDPAERAGRSRALDDALVAALDAAVLTEYPGRRYGLFVPLAARAVRRVLPGPVRRELHARAADVLVRRQPVPWTALAGHRREAGRIRAWLRAVEQAAALATGAGDHQRAITLLEQALASPDIPRDARAELAPLLADIAVNGLRSDQTVEVLSQIVEDESLPSVLRGAIRLDLGLLLCNQVGMGGTGWTELERAAAELRSERPGLAARAMSALAMPYWPGSSIDVHRAWLEGAAVAAEDSGDEVVRTAVRANRAGLAMSCGDPEGWDLLKSLPTDHPDPGIRRHAARGLCNAADSAVWLGHFEGAEDLLHEGLELSARSGAPYTEHTALGARLLLEWFTGRWTGLAERCEEFVAATADMPVISADARMVRGMLALSQGDWGASLSWLAGPDASSAEHAAAPLAAATSGALVRLALARQDVRAAAEESRSAWRKAAAKGVWVWAAELVPWAVEAVARAGDAEGARAMLEELSSGLAGVDAPSATAALGWGRAVLAEVAGDPLEAARRYREAAAVFARAPRPYAQALTAEGAARCTLAAVAASGRGAAERPGETSADAARAADELAGCATRFTGLGAVWDAARARAELRRHQPAREGRPPGRPAYGGLLSPREREVAELASAGLTNKEIAATLHLSPRTVEQHVARAMRKLGTPSRQELAERREPAGPEAAERMTGAPVGADSAE</sequence>
<evidence type="ECO:0000259" key="4">
    <source>
        <dbReference type="PROSITE" id="PS50043"/>
    </source>
</evidence>
<gene>
    <name evidence="5" type="ORF">SSP531S_10040</name>
</gene>
<evidence type="ECO:0000256" key="1">
    <source>
        <dbReference type="ARBA" id="ARBA00022741"/>
    </source>
</evidence>
<accession>A0A388SV39</accession>
<dbReference type="Pfam" id="PF00196">
    <property type="entry name" value="GerE"/>
    <property type="match status" value="1"/>
</dbReference>
<dbReference type="PRINTS" id="PR00038">
    <property type="entry name" value="HTHLUXR"/>
</dbReference>
<dbReference type="GO" id="GO:0006355">
    <property type="term" value="P:regulation of DNA-templated transcription"/>
    <property type="evidence" value="ECO:0007669"/>
    <property type="project" value="InterPro"/>
</dbReference>
<feature type="compositionally biased region" description="Basic and acidic residues" evidence="3">
    <location>
        <begin position="839"/>
        <end position="849"/>
    </location>
</feature>
<dbReference type="SMART" id="SM00421">
    <property type="entry name" value="HTH_LUXR"/>
    <property type="match status" value="1"/>
</dbReference>
<dbReference type="CDD" id="cd06170">
    <property type="entry name" value="LuxR_C_like"/>
    <property type="match status" value="1"/>
</dbReference>
<dbReference type="Gene3D" id="1.10.10.10">
    <property type="entry name" value="Winged helix-like DNA-binding domain superfamily/Winged helix DNA-binding domain"/>
    <property type="match status" value="1"/>
</dbReference>
<protein>
    <submittedName>
        <fullName evidence="5">Helix-turn-helix transcriptional regulator</fullName>
    </submittedName>
</protein>
<dbReference type="RefSeq" id="WP_116426968.1">
    <property type="nucleotide sequence ID" value="NZ_BGZL01000002.1"/>
</dbReference>
<feature type="region of interest" description="Disordered" evidence="3">
    <location>
        <begin position="839"/>
        <end position="859"/>
    </location>
</feature>
<dbReference type="AlphaFoldDB" id="A0A388SV39"/>
<dbReference type="GO" id="GO:0005524">
    <property type="term" value="F:ATP binding"/>
    <property type="evidence" value="ECO:0007669"/>
    <property type="project" value="UniProtKB-KW"/>
</dbReference>
<comment type="caution">
    <text evidence="5">The sequence shown here is derived from an EMBL/GenBank/DDBJ whole genome shotgun (WGS) entry which is preliminary data.</text>
</comment>
<dbReference type="SUPFAM" id="SSF46894">
    <property type="entry name" value="C-terminal effector domain of the bipartite response regulators"/>
    <property type="match status" value="1"/>
</dbReference>
<feature type="region of interest" description="Disordered" evidence="3">
    <location>
        <begin position="899"/>
        <end position="935"/>
    </location>
</feature>
<evidence type="ECO:0000256" key="2">
    <source>
        <dbReference type="ARBA" id="ARBA00022840"/>
    </source>
</evidence>
<dbReference type="PROSITE" id="PS50043">
    <property type="entry name" value="HTH_LUXR_2"/>
    <property type="match status" value="1"/>
</dbReference>
<dbReference type="Proteomes" id="UP000265354">
    <property type="component" value="Unassembled WGS sequence"/>
</dbReference>
<dbReference type="EMBL" id="BGZL01000002">
    <property type="protein sequence ID" value="GBP99609.1"/>
    <property type="molecule type" value="Genomic_DNA"/>
</dbReference>
<evidence type="ECO:0000313" key="5">
    <source>
        <dbReference type="EMBL" id="GBP99609.1"/>
    </source>
</evidence>
<reference evidence="5 6" key="1">
    <citation type="submission" date="2018-07" db="EMBL/GenBank/DDBJ databases">
        <title>Whole Genome Shotgun Sequence of Streptomyces spongiicola strain 531S.</title>
        <authorList>
            <person name="Dohra H."/>
            <person name="Kodani S."/>
        </authorList>
    </citation>
    <scope>NUCLEOTIDE SEQUENCE [LARGE SCALE GENOMIC DNA]</scope>
    <source>
        <strain evidence="5 6">531S</strain>
    </source>
</reference>
<dbReference type="InterPro" id="IPR016032">
    <property type="entry name" value="Sig_transdc_resp-reg_C-effctor"/>
</dbReference>
<dbReference type="PROSITE" id="PS00622">
    <property type="entry name" value="HTH_LUXR_1"/>
    <property type="match status" value="1"/>
</dbReference>
<dbReference type="GO" id="GO:0004016">
    <property type="term" value="F:adenylate cyclase activity"/>
    <property type="evidence" value="ECO:0007669"/>
    <property type="project" value="TreeGrafter"/>
</dbReference>
<evidence type="ECO:0000256" key="3">
    <source>
        <dbReference type="SAM" id="MobiDB-lite"/>
    </source>
</evidence>
<keyword evidence="2" id="KW-0067">ATP-binding</keyword>
<dbReference type="PANTHER" id="PTHR16305:SF35">
    <property type="entry name" value="TRANSCRIPTIONAL ACTIVATOR DOMAIN"/>
    <property type="match status" value="1"/>
</dbReference>
<feature type="compositionally biased region" description="Basic and acidic residues" evidence="3">
    <location>
        <begin position="908"/>
        <end position="922"/>
    </location>
</feature>
<dbReference type="InterPro" id="IPR036388">
    <property type="entry name" value="WH-like_DNA-bd_sf"/>
</dbReference>
<name>A0A388SV39_9ACTN</name>
<evidence type="ECO:0000313" key="6">
    <source>
        <dbReference type="Proteomes" id="UP000265354"/>
    </source>
</evidence>
<keyword evidence="1" id="KW-0547">Nucleotide-binding</keyword>
<proteinExistence type="predicted"/>
<dbReference type="InterPro" id="IPR000792">
    <property type="entry name" value="Tscrpt_reg_LuxR_C"/>
</dbReference>
<organism evidence="5 6">
    <name type="scientific">Streptomyces spongiicola</name>
    <dbReference type="NCBI Taxonomy" id="1690221"/>
    <lineage>
        <taxon>Bacteria</taxon>
        <taxon>Bacillati</taxon>
        <taxon>Actinomycetota</taxon>
        <taxon>Actinomycetes</taxon>
        <taxon>Kitasatosporales</taxon>
        <taxon>Streptomycetaceae</taxon>
        <taxon>Streptomyces</taxon>
    </lineage>
</organism>
<dbReference type="PANTHER" id="PTHR16305">
    <property type="entry name" value="TESTICULAR SOLUBLE ADENYLYL CYCLASE"/>
    <property type="match status" value="1"/>
</dbReference>
<dbReference type="InterPro" id="IPR027417">
    <property type="entry name" value="P-loop_NTPase"/>
</dbReference>
<feature type="domain" description="HTH luxR-type" evidence="4">
    <location>
        <begin position="852"/>
        <end position="917"/>
    </location>
</feature>